<dbReference type="PANTHER" id="PTHR43671">
    <property type="entry name" value="SERINE/THREONINE-PROTEIN KINASE NEK"/>
    <property type="match status" value="1"/>
</dbReference>
<feature type="domain" description="Protein kinase" evidence="10">
    <location>
        <begin position="33"/>
        <end position="290"/>
    </location>
</feature>
<accession>A0A4S4FSD1</accession>
<dbReference type="SMART" id="SM00220">
    <property type="entry name" value="S_TKc"/>
    <property type="match status" value="1"/>
</dbReference>
<dbReference type="OrthoDB" id="9762169at2"/>
<dbReference type="AlphaFoldDB" id="A0A4S4FSD1"/>
<evidence type="ECO:0000256" key="1">
    <source>
        <dbReference type="ARBA" id="ARBA00010886"/>
    </source>
</evidence>
<feature type="region of interest" description="Disordered" evidence="8">
    <location>
        <begin position="353"/>
        <end position="372"/>
    </location>
</feature>
<evidence type="ECO:0000313" key="12">
    <source>
        <dbReference type="Proteomes" id="UP000309133"/>
    </source>
</evidence>
<dbReference type="InterPro" id="IPR008271">
    <property type="entry name" value="Ser/Thr_kinase_AS"/>
</dbReference>
<evidence type="ECO:0000256" key="5">
    <source>
        <dbReference type="ARBA" id="ARBA00022777"/>
    </source>
</evidence>
<sequence>MTDTEVLPQQSDARPHSARFASARPGDRIAGRYELGASLGRGGMAEVFRAHDPQTGRDVAVKLFRSDVAEARDLRRIRSEIRMLAGLNHPSLVHLYDASTGDERTPAYLVLELVDGPTLADLMEDGIPADELAVLLSQTSDALAYIHARGIVHRDVKPENILVSRDPYGRPLAKLADLGIARIVDESRITVVGGVIGTAAYLSPEQVTGEHVGTASDVYALGLVLFEGLTGRRAFDGSSAESAVARTVRPPRLPGGLGDRDADLLARMTALDADSRVSALEARERLLTWSSIGPFQPDDPTTGLRRAATAATELLTPPMRPESSAATERLGVVPSELPGGSAGQPTAATRVLPAAATSPHPDFRSSSVTPPTSATELFAPLLRASRTGPAESTATEPSGWVPTRPALEPEKAARAATRVPKPRSLRRRIALILTVLVVLGVATVAIWPTAASILAPAPVVPPPAYPTIDGELGTHLVALQTSLEGGGLATDSLADLRADALAVGTAAAVPDLDAASTALDAMSVDLDASTVDDRVTSARYRVILQALNTVDADLETAIAAAAQAAADAAAAQAAAEAAAAREAAAQEAARQQAEEEAARQAAEDAQNSDDSSESSESGGSGVLSGIQSWWQEQQQKLRDQLSDSGSGDSGSGNSGSGSSGSGD</sequence>
<keyword evidence="3" id="KW-0808">Transferase</keyword>
<dbReference type="CDD" id="cd14014">
    <property type="entry name" value="STKc_PknB_like"/>
    <property type="match status" value="1"/>
</dbReference>
<keyword evidence="12" id="KW-1185">Reference proteome</keyword>
<dbReference type="PROSITE" id="PS00107">
    <property type="entry name" value="PROTEIN_KINASE_ATP"/>
    <property type="match status" value="1"/>
</dbReference>
<dbReference type="Pfam" id="PF00069">
    <property type="entry name" value="Pkinase"/>
    <property type="match status" value="1"/>
</dbReference>
<feature type="compositionally biased region" description="Polar residues" evidence="8">
    <location>
        <begin position="625"/>
        <end position="634"/>
    </location>
</feature>
<dbReference type="EC" id="2.7.11.1" evidence="2"/>
<proteinExistence type="inferred from homology"/>
<evidence type="ECO:0000256" key="2">
    <source>
        <dbReference type="ARBA" id="ARBA00012513"/>
    </source>
</evidence>
<evidence type="ECO:0000313" key="11">
    <source>
        <dbReference type="EMBL" id="THG32396.1"/>
    </source>
</evidence>
<feature type="binding site" evidence="7">
    <location>
        <position position="62"/>
    </location>
    <ligand>
        <name>ATP</name>
        <dbReference type="ChEBI" id="CHEBI:30616"/>
    </ligand>
</feature>
<feature type="compositionally biased region" description="Gly residues" evidence="8">
    <location>
        <begin position="647"/>
        <end position="663"/>
    </location>
</feature>
<comment type="caution">
    <text evidence="11">The sequence shown here is derived from an EMBL/GenBank/DDBJ whole genome shotgun (WGS) entry which is preliminary data.</text>
</comment>
<comment type="similarity">
    <text evidence="1">Belongs to the protein kinase superfamily. NEK Ser/Thr protein kinase family. NIMA subfamily.</text>
</comment>
<evidence type="ECO:0000259" key="10">
    <source>
        <dbReference type="PROSITE" id="PS50011"/>
    </source>
</evidence>
<dbReference type="InterPro" id="IPR050660">
    <property type="entry name" value="NEK_Ser/Thr_kinase"/>
</dbReference>
<dbReference type="PROSITE" id="PS50011">
    <property type="entry name" value="PROTEIN_KINASE_DOM"/>
    <property type="match status" value="1"/>
</dbReference>
<dbReference type="SUPFAM" id="SSF56112">
    <property type="entry name" value="Protein kinase-like (PK-like)"/>
    <property type="match status" value="1"/>
</dbReference>
<evidence type="ECO:0000256" key="4">
    <source>
        <dbReference type="ARBA" id="ARBA00022741"/>
    </source>
</evidence>
<keyword evidence="9" id="KW-1133">Transmembrane helix</keyword>
<dbReference type="InterPro" id="IPR011009">
    <property type="entry name" value="Kinase-like_dom_sf"/>
</dbReference>
<keyword evidence="9" id="KW-0472">Membrane</keyword>
<evidence type="ECO:0000256" key="8">
    <source>
        <dbReference type="SAM" id="MobiDB-lite"/>
    </source>
</evidence>
<evidence type="ECO:0000256" key="6">
    <source>
        <dbReference type="ARBA" id="ARBA00022840"/>
    </source>
</evidence>
<dbReference type="InterPro" id="IPR000719">
    <property type="entry name" value="Prot_kinase_dom"/>
</dbReference>
<name>A0A4S4FSD1_9MICO</name>
<keyword evidence="9" id="KW-0812">Transmembrane</keyword>
<dbReference type="PANTHER" id="PTHR43671:SF13">
    <property type="entry name" value="SERINE_THREONINE-PROTEIN KINASE NEK2"/>
    <property type="match status" value="1"/>
</dbReference>
<evidence type="ECO:0000256" key="3">
    <source>
        <dbReference type="ARBA" id="ARBA00022679"/>
    </source>
</evidence>
<feature type="compositionally biased region" description="Basic and acidic residues" evidence="8">
    <location>
        <begin position="592"/>
        <end position="602"/>
    </location>
</feature>
<feature type="region of interest" description="Disordered" evidence="8">
    <location>
        <begin position="1"/>
        <end position="20"/>
    </location>
</feature>
<keyword evidence="4 7" id="KW-0547">Nucleotide-binding</keyword>
<dbReference type="RefSeq" id="WP_136426561.1">
    <property type="nucleotide sequence ID" value="NZ_SSSM01000002.1"/>
</dbReference>
<reference evidence="11 12" key="1">
    <citation type="submission" date="2019-04" db="EMBL/GenBank/DDBJ databases">
        <authorList>
            <person name="Jiang L."/>
        </authorList>
    </citation>
    <scope>NUCLEOTIDE SEQUENCE [LARGE SCALE GENOMIC DNA]</scope>
    <source>
        <strain evidence="11 12">YIM 131853</strain>
    </source>
</reference>
<feature type="transmembrane region" description="Helical" evidence="9">
    <location>
        <begin position="429"/>
        <end position="447"/>
    </location>
</feature>
<dbReference type="EMBL" id="SSSM01000002">
    <property type="protein sequence ID" value="THG32396.1"/>
    <property type="molecule type" value="Genomic_DNA"/>
</dbReference>
<organism evidence="11 12">
    <name type="scientific">Naasia lichenicola</name>
    <dbReference type="NCBI Taxonomy" id="2565933"/>
    <lineage>
        <taxon>Bacteria</taxon>
        <taxon>Bacillati</taxon>
        <taxon>Actinomycetota</taxon>
        <taxon>Actinomycetes</taxon>
        <taxon>Micrococcales</taxon>
        <taxon>Microbacteriaceae</taxon>
        <taxon>Naasia</taxon>
    </lineage>
</organism>
<feature type="region of interest" description="Disordered" evidence="8">
    <location>
        <begin position="585"/>
        <end position="663"/>
    </location>
</feature>
<dbReference type="GO" id="GO:0005524">
    <property type="term" value="F:ATP binding"/>
    <property type="evidence" value="ECO:0007669"/>
    <property type="project" value="UniProtKB-UniRule"/>
</dbReference>
<gene>
    <name evidence="11" type="ORF">E6C64_05110</name>
</gene>
<dbReference type="GO" id="GO:0004674">
    <property type="term" value="F:protein serine/threonine kinase activity"/>
    <property type="evidence" value="ECO:0007669"/>
    <property type="project" value="UniProtKB-EC"/>
</dbReference>
<dbReference type="InterPro" id="IPR017441">
    <property type="entry name" value="Protein_kinase_ATP_BS"/>
</dbReference>
<evidence type="ECO:0000256" key="9">
    <source>
        <dbReference type="SAM" id="Phobius"/>
    </source>
</evidence>
<feature type="compositionally biased region" description="Polar residues" evidence="8">
    <location>
        <begin position="1"/>
        <end position="12"/>
    </location>
</feature>
<dbReference type="PROSITE" id="PS00108">
    <property type="entry name" value="PROTEIN_KINASE_ST"/>
    <property type="match status" value="1"/>
</dbReference>
<evidence type="ECO:0000256" key="7">
    <source>
        <dbReference type="PROSITE-ProRule" id="PRU10141"/>
    </source>
</evidence>
<keyword evidence="6 7" id="KW-0067">ATP-binding</keyword>
<dbReference type="Gene3D" id="1.10.510.10">
    <property type="entry name" value="Transferase(Phosphotransferase) domain 1"/>
    <property type="match status" value="1"/>
</dbReference>
<dbReference type="Proteomes" id="UP000309133">
    <property type="component" value="Unassembled WGS sequence"/>
</dbReference>
<protein>
    <recommendedName>
        <fullName evidence="2">non-specific serine/threonine protein kinase</fullName>
        <ecNumber evidence="2">2.7.11.1</ecNumber>
    </recommendedName>
</protein>
<keyword evidence="5" id="KW-0418">Kinase</keyword>